<accession>A0ABY5DTQ9</accession>
<feature type="region of interest" description="Disordered" evidence="1">
    <location>
        <begin position="1"/>
        <end position="24"/>
    </location>
</feature>
<organism evidence="3 4">
    <name type="scientific">Paraconexibacter antarcticus</name>
    <dbReference type="NCBI Taxonomy" id="2949664"/>
    <lineage>
        <taxon>Bacteria</taxon>
        <taxon>Bacillati</taxon>
        <taxon>Actinomycetota</taxon>
        <taxon>Thermoleophilia</taxon>
        <taxon>Solirubrobacterales</taxon>
        <taxon>Paraconexibacteraceae</taxon>
        <taxon>Paraconexibacter</taxon>
    </lineage>
</organism>
<sequence>MEASTHTAPYRRPGAAGSESASRLKKGFSEPVRNLLTEAGEMAQFAGRAFVEIPGSLRYFSEMLRQMGMLITGSAMVLLAMQFTFGLTCGSESVYILRGYGASSYAGVFSAICPVREATPFMFAYMIGAKIGCGYVAEIGSMRINDEIDAMESLGINPIRYLVSTRLIANILISAPIFAIGLATFYLGEIFVILGQIGEISAGTWQSVHWNFTDLTSIIFSYTKTLIMWIAIVIAALYYGYRAKGGPVGVGAATAKSMVVALVLTMVLNEGFTFFFWGTNPKIPVGG</sequence>
<dbReference type="Pfam" id="PF02405">
    <property type="entry name" value="MlaE"/>
    <property type="match status" value="1"/>
</dbReference>
<feature type="transmembrane region" description="Helical" evidence="2">
    <location>
        <begin position="218"/>
        <end position="241"/>
    </location>
</feature>
<feature type="transmembrane region" description="Helical" evidence="2">
    <location>
        <begin position="167"/>
        <end position="198"/>
    </location>
</feature>
<keyword evidence="2" id="KW-0472">Membrane</keyword>
<keyword evidence="4" id="KW-1185">Reference proteome</keyword>
<gene>
    <name evidence="3" type="ORF">NBH00_04195</name>
</gene>
<evidence type="ECO:0000256" key="1">
    <source>
        <dbReference type="SAM" id="MobiDB-lite"/>
    </source>
</evidence>
<feature type="transmembrane region" description="Helical" evidence="2">
    <location>
        <begin position="253"/>
        <end position="277"/>
    </location>
</feature>
<proteinExistence type="predicted"/>
<dbReference type="Proteomes" id="UP001056035">
    <property type="component" value="Chromosome"/>
</dbReference>
<evidence type="ECO:0000313" key="3">
    <source>
        <dbReference type="EMBL" id="UTI65418.1"/>
    </source>
</evidence>
<evidence type="ECO:0000313" key="4">
    <source>
        <dbReference type="Proteomes" id="UP001056035"/>
    </source>
</evidence>
<dbReference type="PANTHER" id="PTHR30188:SF13">
    <property type="entry name" value="CONSERVED HYPOTHETICAL INTEGRAL MEMBRANE PROTEIN YRBE3B"/>
    <property type="match status" value="1"/>
</dbReference>
<dbReference type="InterPro" id="IPR030802">
    <property type="entry name" value="Permease_MalE"/>
</dbReference>
<keyword evidence="2" id="KW-0812">Transmembrane</keyword>
<protein>
    <submittedName>
        <fullName evidence="3">ABC transporter permease</fullName>
    </submittedName>
</protein>
<dbReference type="EMBL" id="CP098502">
    <property type="protein sequence ID" value="UTI65418.1"/>
    <property type="molecule type" value="Genomic_DNA"/>
</dbReference>
<evidence type="ECO:0000256" key="2">
    <source>
        <dbReference type="SAM" id="Phobius"/>
    </source>
</evidence>
<name>A0ABY5DTQ9_9ACTN</name>
<keyword evidence="2" id="KW-1133">Transmembrane helix</keyword>
<dbReference type="RefSeq" id="WP_254572099.1">
    <property type="nucleotide sequence ID" value="NZ_CP098502.1"/>
</dbReference>
<feature type="transmembrane region" description="Helical" evidence="2">
    <location>
        <begin position="67"/>
        <end position="88"/>
    </location>
</feature>
<reference evidence="3 4" key="1">
    <citation type="submission" date="2022-06" db="EMBL/GenBank/DDBJ databases">
        <title>Paraconexibacter antarcticus.</title>
        <authorList>
            <person name="Kim C.S."/>
        </authorList>
    </citation>
    <scope>NUCLEOTIDE SEQUENCE [LARGE SCALE GENOMIC DNA]</scope>
    <source>
        <strain evidence="3 4">02-257</strain>
    </source>
</reference>
<dbReference type="PANTHER" id="PTHR30188">
    <property type="entry name" value="ABC TRANSPORTER PERMEASE PROTEIN-RELATED"/>
    <property type="match status" value="1"/>
</dbReference>